<evidence type="ECO:0000256" key="1">
    <source>
        <dbReference type="SAM" id="MobiDB-lite"/>
    </source>
</evidence>
<dbReference type="InterPro" id="IPR044827">
    <property type="entry name" value="GBF-like"/>
</dbReference>
<feature type="compositionally biased region" description="Polar residues" evidence="1">
    <location>
        <begin position="303"/>
        <end position="321"/>
    </location>
</feature>
<evidence type="ECO:0000313" key="3">
    <source>
        <dbReference type="EMBL" id="CAH1421435.1"/>
    </source>
</evidence>
<feature type="region of interest" description="Disordered" evidence="1">
    <location>
        <begin position="177"/>
        <end position="289"/>
    </location>
</feature>
<feature type="domain" description="G-box binding protein multifunctional mosaic region" evidence="2">
    <location>
        <begin position="97"/>
        <end position="181"/>
    </location>
</feature>
<proteinExistence type="predicted"/>
<comment type="caution">
    <text evidence="3">The sequence shown here is derived from an EMBL/GenBank/DDBJ whole genome shotgun (WGS) entry which is preliminary data.</text>
</comment>
<dbReference type="GO" id="GO:0003700">
    <property type="term" value="F:DNA-binding transcription factor activity"/>
    <property type="evidence" value="ECO:0007669"/>
    <property type="project" value="InterPro"/>
</dbReference>
<keyword evidence="4" id="KW-1185">Reference proteome</keyword>
<feature type="region of interest" description="Disordered" evidence="1">
    <location>
        <begin position="303"/>
        <end position="329"/>
    </location>
</feature>
<dbReference type="Pfam" id="PF07777">
    <property type="entry name" value="MFMR"/>
    <property type="match status" value="1"/>
</dbReference>
<dbReference type="AlphaFoldDB" id="A0AAU9M3T3"/>
<evidence type="ECO:0000313" key="4">
    <source>
        <dbReference type="Proteomes" id="UP001157418"/>
    </source>
</evidence>
<feature type="compositionally biased region" description="Basic and acidic residues" evidence="1">
    <location>
        <begin position="191"/>
        <end position="203"/>
    </location>
</feature>
<dbReference type="InterPro" id="IPR012900">
    <property type="entry name" value="MFMR"/>
</dbReference>
<dbReference type="PANTHER" id="PTHR45967:SF40">
    <property type="entry name" value="HOMOSERINE DEHYDROGENASE"/>
    <property type="match status" value="1"/>
</dbReference>
<sequence>MEALLSRHAYPVFLGQLDPSHPSRVVSLTLPIRSHPGTAILPHHSLAAISSVPVRLPFSTSHLRLKRRKNRRYYKDIKSRRHQIFWQHFDISSRGFMGAEEQSSPAKHSNPTSTQETTPSPYPDWSQACYSSGFAPPFFASSPAPPYMWGGQHPMMPPYGTAVPYPTMYAPPGIYRHPSMPMTPSQPNPELEVKATNGKDRAPNKKSKGNSGNSNAGGGRAASSSGNDGATQSAESGNDVSSDGTDEDYRQEYSGSKKGSFHQMLADANARNNNSGPTPVPGNPVASMPPTDLNMGIDLWNPSTGTGSMNLQKNHSGVQQTPAPPPMMPDHWVQVYLKPV</sequence>
<organism evidence="3 4">
    <name type="scientific">Lactuca virosa</name>
    <dbReference type="NCBI Taxonomy" id="75947"/>
    <lineage>
        <taxon>Eukaryota</taxon>
        <taxon>Viridiplantae</taxon>
        <taxon>Streptophyta</taxon>
        <taxon>Embryophyta</taxon>
        <taxon>Tracheophyta</taxon>
        <taxon>Spermatophyta</taxon>
        <taxon>Magnoliopsida</taxon>
        <taxon>eudicotyledons</taxon>
        <taxon>Gunneridae</taxon>
        <taxon>Pentapetalae</taxon>
        <taxon>asterids</taxon>
        <taxon>campanulids</taxon>
        <taxon>Asterales</taxon>
        <taxon>Asteraceae</taxon>
        <taxon>Cichorioideae</taxon>
        <taxon>Cichorieae</taxon>
        <taxon>Lactucinae</taxon>
        <taxon>Lactuca</taxon>
    </lineage>
</organism>
<feature type="compositionally biased region" description="Polar residues" evidence="1">
    <location>
        <begin position="228"/>
        <end position="243"/>
    </location>
</feature>
<feature type="compositionally biased region" description="Polar residues" evidence="1">
    <location>
        <begin position="101"/>
        <end position="119"/>
    </location>
</feature>
<dbReference type="Proteomes" id="UP001157418">
    <property type="component" value="Unassembled WGS sequence"/>
</dbReference>
<protein>
    <recommendedName>
        <fullName evidence="2">G-box binding protein multifunctional mosaic region domain-containing protein</fullName>
    </recommendedName>
</protein>
<name>A0AAU9M3T3_9ASTR</name>
<dbReference type="PANTHER" id="PTHR45967">
    <property type="entry name" value="G-BOX-BINDING FACTOR 3-RELATED"/>
    <property type="match status" value="1"/>
</dbReference>
<feature type="region of interest" description="Disordered" evidence="1">
    <location>
        <begin position="98"/>
        <end position="123"/>
    </location>
</feature>
<gene>
    <name evidence="3" type="ORF">LVIROSA_LOCUS8840</name>
</gene>
<dbReference type="GO" id="GO:0043565">
    <property type="term" value="F:sequence-specific DNA binding"/>
    <property type="evidence" value="ECO:0007669"/>
    <property type="project" value="InterPro"/>
</dbReference>
<reference evidence="3 4" key="1">
    <citation type="submission" date="2022-01" db="EMBL/GenBank/DDBJ databases">
        <authorList>
            <person name="Xiong W."/>
            <person name="Schranz E."/>
        </authorList>
    </citation>
    <scope>NUCLEOTIDE SEQUENCE [LARGE SCALE GENOMIC DNA]</scope>
</reference>
<accession>A0AAU9M3T3</accession>
<dbReference type="EMBL" id="CAKMRJ010001112">
    <property type="protein sequence ID" value="CAH1421435.1"/>
    <property type="molecule type" value="Genomic_DNA"/>
</dbReference>
<dbReference type="GO" id="GO:0005634">
    <property type="term" value="C:nucleus"/>
    <property type="evidence" value="ECO:0007669"/>
    <property type="project" value="TreeGrafter"/>
</dbReference>
<evidence type="ECO:0000259" key="2">
    <source>
        <dbReference type="Pfam" id="PF07777"/>
    </source>
</evidence>